<name>A0ABR6D339_9MICC</name>
<gene>
    <name evidence="2" type="ORF">HDA34_002293</name>
</gene>
<dbReference type="GeneID" id="93364574"/>
<sequence>MPTPITAHHTAAGTWLIPATPEGQDLLDAVHAAAPPTRPLLHDLLALVVPLVAALAWVVLVPPLTAASATPHPDSAGLAISRVFGAVLTAAAGLLLAPSILRAQDRARAGRARVRLEESGLAVEAPPVLWGQTLEREHHYRQTLQLAVAHGRERPEDPFSPERIDSALASLPDVDGVPALRVLWHAGQQGTAEDVARALLERRAAQEAAAARAARAARAAQEVGRAQALHAAHDAATHSP</sequence>
<accession>A0ABR6D339</accession>
<feature type="transmembrane region" description="Helical" evidence="1">
    <location>
        <begin position="79"/>
        <end position="101"/>
    </location>
</feature>
<protein>
    <submittedName>
        <fullName evidence="2">Uncharacterized protein</fullName>
    </submittedName>
</protein>
<keyword evidence="1" id="KW-1133">Transmembrane helix</keyword>
<evidence type="ECO:0000256" key="1">
    <source>
        <dbReference type="SAM" id="Phobius"/>
    </source>
</evidence>
<evidence type="ECO:0000313" key="2">
    <source>
        <dbReference type="EMBL" id="MBA9060529.1"/>
    </source>
</evidence>
<dbReference type="Proteomes" id="UP000572670">
    <property type="component" value="Unassembled WGS sequence"/>
</dbReference>
<evidence type="ECO:0000313" key="3">
    <source>
        <dbReference type="Proteomes" id="UP000572670"/>
    </source>
</evidence>
<comment type="caution">
    <text evidence="2">The sequence shown here is derived from an EMBL/GenBank/DDBJ whole genome shotgun (WGS) entry which is preliminary data.</text>
</comment>
<keyword evidence="3" id="KW-1185">Reference proteome</keyword>
<keyword evidence="1" id="KW-0812">Transmembrane</keyword>
<reference evidence="2 3" key="1">
    <citation type="submission" date="2020-08" db="EMBL/GenBank/DDBJ databases">
        <title>Sequencing the genomes of 1000 actinobacteria strains.</title>
        <authorList>
            <person name="Klenk H.-P."/>
        </authorList>
    </citation>
    <scope>NUCLEOTIDE SEQUENCE [LARGE SCALE GENOMIC DNA]</scope>
    <source>
        <strain evidence="2 3">DSM 21948</strain>
    </source>
</reference>
<dbReference type="RefSeq" id="WP_134377202.1">
    <property type="nucleotide sequence ID" value="NZ_BAAAYW010000040.1"/>
</dbReference>
<organism evidence="2 3">
    <name type="scientific">Micrococcus yunnanensis</name>
    <dbReference type="NCBI Taxonomy" id="566027"/>
    <lineage>
        <taxon>Bacteria</taxon>
        <taxon>Bacillati</taxon>
        <taxon>Actinomycetota</taxon>
        <taxon>Actinomycetes</taxon>
        <taxon>Micrococcales</taxon>
        <taxon>Micrococcaceae</taxon>
        <taxon>Micrococcus</taxon>
    </lineage>
</organism>
<feature type="transmembrane region" description="Helical" evidence="1">
    <location>
        <begin position="44"/>
        <end position="67"/>
    </location>
</feature>
<keyword evidence="1" id="KW-0472">Membrane</keyword>
<dbReference type="EMBL" id="JACJIK010000002">
    <property type="protein sequence ID" value="MBA9060529.1"/>
    <property type="molecule type" value="Genomic_DNA"/>
</dbReference>
<proteinExistence type="predicted"/>